<comment type="caution">
    <text evidence="1">The sequence shown here is derived from an EMBL/GenBank/DDBJ whole genome shotgun (WGS) entry which is preliminary data.</text>
</comment>
<dbReference type="EMBL" id="ASPP01022937">
    <property type="protein sequence ID" value="ETO10960.1"/>
    <property type="molecule type" value="Genomic_DNA"/>
</dbReference>
<accession>X6MD54</accession>
<evidence type="ECO:0000313" key="2">
    <source>
        <dbReference type="Proteomes" id="UP000023152"/>
    </source>
</evidence>
<evidence type="ECO:0000313" key="1">
    <source>
        <dbReference type="EMBL" id="ETO10960.1"/>
    </source>
</evidence>
<organism evidence="1 2">
    <name type="scientific">Reticulomyxa filosa</name>
    <dbReference type="NCBI Taxonomy" id="46433"/>
    <lineage>
        <taxon>Eukaryota</taxon>
        <taxon>Sar</taxon>
        <taxon>Rhizaria</taxon>
        <taxon>Retaria</taxon>
        <taxon>Foraminifera</taxon>
        <taxon>Monothalamids</taxon>
        <taxon>Reticulomyxidae</taxon>
        <taxon>Reticulomyxa</taxon>
    </lineage>
</organism>
<reference evidence="1 2" key="1">
    <citation type="journal article" date="2013" name="Curr. Biol.">
        <title>The Genome of the Foraminiferan Reticulomyxa filosa.</title>
        <authorList>
            <person name="Glockner G."/>
            <person name="Hulsmann N."/>
            <person name="Schleicher M."/>
            <person name="Noegel A.A."/>
            <person name="Eichinger L."/>
            <person name="Gallinger C."/>
            <person name="Pawlowski J."/>
            <person name="Sierra R."/>
            <person name="Euteneuer U."/>
            <person name="Pillet L."/>
            <person name="Moustafa A."/>
            <person name="Platzer M."/>
            <person name="Groth M."/>
            <person name="Szafranski K."/>
            <person name="Schliwa M."/>
        </authorList>
    </citation>
    <scope>NUCLEOTIDE SEQUENCE [LARGE SCALE GENOMIC DNA]</scope>
</reference>
<keyword evidence="2" id="KW-1185">Reference proteome</keyword>
<protein>
    <submittedName>
        <fullName evidence="1">Uncharacterized protein</fullName>
    </submittedName>
</protein>
<dbReference type="AlphaFoldDB" id="X6MD54"/>
<gene>
    <name evidence="1" type="ORF">RFI_26416</name>
</gene>
<feature type="non-terminal residue" evidence="1">
    <location>
        <position position="1"/>
    </location>
</feature>
<dbReference type="Proteomes" id="UP000023152">
    <property type="component" value="Unassembled WGS sequence"/>
</dbReference>
<feature type="non-terminal residue" evidence="1">
    <location>
        <position position="202"/>
    </location>
</feature>
<name>X6MD54_RETFI</name>
<proteinExistence type="predicted"/>
<sequence>TIDYVKDKLIDEMKIKTELKDLLINNSLLYWGASRNIIYIKPEDCKKQRFDEGWHSTPFLAFRIFLLFEICVRLKREKRKSVELPKNTIFEQIYEKGVRELQVQLTTYWDCLTIETFENKYPELIDDWSRNVVDRLMTLKPISSNGYCEMNLVVGHKDHCVYLSLCKTSKLILVRIDNRWVETVPSNTSHPKNENGLIQPYL</sequence>